<evidence type="ECO:0000313" key="7">
    <source>
        <dbReference type="Proteomes" id="UP000020077"/>
    </source>
</evidence>
<dbReference type="CDD" id="cd12107">
    <property type="entry name" value="Hemerythrin"/>
    <property type="match status" value="1"/>
</dbReference>
<dbReference type="InterPro" id="IPR012312">
    <property type="entry name" value="Hemerythrin-like"/>
</dbReference>
<comment type="similarity">
    <text evidence="1">Belongs to the hemerythrin family.</text>
</comment>
<dbReference type="InterPro" id="IPR050669">
    <property type="entry name" value="Hemerythrin"/>
</dbReference>
<accession>A0A080LY17</accession>
<feature type="domain" description="Hemerythrin-like" evidence="5">
    <location>
        <begin position="15"/>
        <end position="124"/>
    </location>
</feature>
<dbReference type="GO" id="GO:0005344">
    <property type="term" value="F:oxygen carrier activity"/>
    <property type="evidence" value="ECO:0007669"/>
    <property type="project" value="UniProtKB-KW"/>
</dbReference>
<proteinExistence type="inferred from homology"/>
<evidence type="ECO:0000256" key="2">
    <source>
        <dbReference type="ARBA" id="ARBA00022621"/>
    </source>
</evidence>
<dbReference type="Proteomes" id="UP000020077">
    <property type="component" value="Unassembled WGS sequence"/>
</dbReference>
<evidence type="ECO:0000259" key="5">
    <source>
        <dbReference type="Pfam" id="PF01814"/>
    </source>
</evidence>
<dbReference type="AlphaFoldDB" id="A0A080LY17"/>
<protein>
    <submittedName>
        <fullName evidence="6">McHr</fullName>
    </submittedName>
</protein>
<dbReference type="GO" id="GO:0046872">
    <property type="term" value="F:metal ion binding"/>
    <property type="evidence" value="ECO:0007669"/>
    <property type="project" value="UniProtKB-KW"/>
</dbReference>
<keyword evidence="2" id="KW-0813">Transport</keyword>
<sequence length="130" mass="14629">MSQVDDGHLPGLNPIMDGEHRVQLGLIDALCAAVEARAGSEEIGQILETLVEYSKTHFLSEELLMRLDSYEGFDEHVEDHAEMLDTLAAMVDTYRIGEKELIPGQTRKLLAFLIHHIETRDARYVSAPRI</sequence>
<dbReference type="PANTHER" id="PTHR37164">
    <property type="entry name" value="BACTERIOHEMERYTHRIN"/>
    <property type="match status" value="1"/>
</dbReference>
<organism evidence="6 7">
    <name type="scientific">Candidatus Accumulibacter phosphatis</name>
    <dbReference type="NCBI Taxonomy" id="327160"/>
    <lineage>
        <taxon>Bacteria</taxon>
        <taxon>Pseudomonadati</taxon>
        <taxon>Pseudomonadota</taxon>
        <taxon>Betaproteobacteria</taxon>
        <taxon>Candidatus Accumulibacter</taxon>
    </lineage>
</organism>
<evidence type="ECO:0000313" key="6">
    <source>
        <dbReference type="EMBL" id="KFB73591.1"/>
    </source>
</evidence>
<comment type="caution">
    <text evidence="6">The sequence shown here is derived from an EMBL/GenBank/DDBJ whole genome shotgun (WGS) entry which is preliminary data.</text>
</comment>
<dbReference type="Pfam" id="PF01814">
    <property type="entry name" value="Hemerythrin"/>
    <property type="match status" value="1"/>
</dbReference>
<keyword evidence="4" id="KW-0408">Iron</keyword>
<evidence type="ECO:0000256" key="1">
    <source>
        <dbReference type="ARBA" id="ARBA00010587"/>
    </source>
</evidence>
<keyword evidence="2" id="KW-0561">Oxygen transport</keyword>
<dbReference type="Gene3D" id="1.20.120.50">
    <property type="entry name" value="Hemerythrin-like"/>
    <property type="match status" value="1"/>
</dbReference>
<reference evidence="6 7" key="1">
    <citation type="submission" date="2014-02" db="EMBL/GenBank/DDBJ databases">
        <title>Expanding our view of genomic diversity in Candidatus Accumulibacter clades.</title>
        <authorList>
            <person name="Skennerton C.T."/>
            <person name="Barr J.J."/>
            <person name="Slater F.R."/>
            <person name="Bond P.L."/>
            <person name="Tyson G.W."/>
        </authorList>
    </citation>
    <scope>NUCLEOTIDE SEQUENCE [LARGE SCALE GENOMIC DNA]</scope>
    <source>
        <strain evidence="7">BA-91</strain>
    </source>
</reference>
<evidence type="ECO:0000256" key="4">
    <source>
        <dbReference type="ARBA" id="ARBA00023004"/>
    </source>
</evidence>
<gene>
    <name evidence="6" type="ORF">AW09_001164</name>
</gene>
<dbReference type="InterPro" id="IPR035938">
    <property type="entry name" value="Hemerythrin-like_sf"/>
</dbReference>
<keyword evidence="3" id="KW-0479">Metal-binding</keyword>
<dbReference type="NCBIfam" id="TIGR02481">
    <property type="entry name" value="hemeryth_dom"/>
    <property type="match status" value="1"/>
</dbReference>
<dbReference type="PROSITE" id="PS00550">
    <property type="entry name" value="HEMERYTHRINS"/>
    <property type="match status" value="1"/>
</dbReference>
<name>A0A080LY17_9PROT</name>
<dbReference type="PANTHER" id="PTHR37164:SF1">
    <property type="entry name" value="BACTERIOHEMERYTHRIN"/>
    <property type="match status" value="1"/>
</dbReference>
<dbReference type="SUPFAM" id="SSF47188">
    <property type="entry name" value="Hemerythrin-like"/>
    <property type="match status" value="1"/>
</dbReference>
<dbReference type="InterPro" id="IPR016131">
    <property type="entry name" value="Haemerythrin_Fe_BS"/>
</dbReference>
<evidence type="ECO:0000256" key="3">
    <source>
        <dbReference type="ARBA" id="ARBA00022723"/>
    </source>
</evidence>
<dbReference type="InterPro" id="IPR012827">
    <property type="entry name" value="Hemerythrin_metal-bd"/>
</dbReference>
<dbReference type="EMBL" id="JDVG02000197">
    <property type="protein sequence ID" value="KFB73591.1"/>
    <property type="molecule type" value="Genomic_DNA"/>
</dbReference>